<dbReference type="RefSeq" id="WP_010053100.1">
    <property type="nucleotide sequence ID" value="NZ_BJOJ01000019.1"/>
</dbReference>
<evidence type="ECO:0000256" key="1">
    <source>
        <dbReference type="ARBA" id="ARBA00023121"/>
    </source>
</evidence>
<dbReference type="PANTHER" id="PTHR33434">
    <property type="entry name" value="DEGV DOMAIN-CONTAINING PROTEIN DR_1986-RELATED"/>
    <property type="match status" value="1"/>
</dbReference>
<dbReference type="AlphaFoldDB" id="A0AAW9JX98"/>
<gene>
    <name evidence="2" type="ORF">RAK27_05585</name>
</gene>
<dbReference type="Gene3D" id="3.30.1180.10">
    <property type="match status" value="1"/>
</dbReference>
<dbReference type="InterPro" id="IPR050270">
    <property type="entry name" value="DegV_domain_contain"/>
</dbReference>
<proteinExistence type="predicted"/>
<keyword evidence="1" id="KW-0446">Lipid-binding</keyword>
<dbReference type="Pfam" id="PF02645">
    <property type="entry name" value="DegV"/>
    <property type="match status" value="1"/>
</dbReference>
<dbReference type="Proteomes" id="UP001290462">
    <property type="component" value="Unassembled WGS sequence"/>
</dbReference>
<evidence type="ECO:0000313" key="2">
    <source>
        <dbReference type="EMBL" id="MDZ5758126.1"/>
    </source>
</evidence>
<accession>A0AAW9JX98</accession>
<dbReference type="NCBIfam" id="TIGR00762">
    <property type="entry name" value="DegV"/>
    <property type="match status" value="1"/>
</dbReference>
<evidence type="ECO:0000313" key="3">
    <source>
        <dbReference type="Proteomes" id="UP001290462"/>
    </source>
</evidence>
<protein>
    <submittedName>
        <fullName evidence="2">DegV family protein</fullName>
    </submittedName>
</protein>
<dbReference type="InterPro" id="IPR003797">
    <property type="entry name" value="DegV"/>
</dbReference>
<dbReference type="GO" id="GO:0008289">
    <property type="term" value="F:lipid binding"/>
    <property type="evidence" value="ECO:0007669"/>
    <property type="project" value="UniProtKB-KW"/>
</dbReference>
<organism evidence="2 3">
    <name type="scientific">Carnobacterium maltaromaticum</name>
    <name type="common">Carnobacterium piscicola</name>
    <dbReference type="NCBI Taxonomy" id="2751"/>
    <lineage>
        <taxon>Bacteria</taxon>
        <taxon>Bacillati</taxon>
        <taxon>Bacillota</taxon>
        <taxon>Bacilli</taxon>
        <taxon>Lactobacillales</taxon>
        <taxon>Carnobacteriaceae</taxon>
        <taxon>Carnobacterium</taxon>
    </lineage>
</organism>
<dbReference type="SUPFAM" id="SSF82549">
    <property type="entry name" value="DAK1/DegV-like"/>
    <property type="match status" value="1"/>
</dbReference>
<dbReference type="EMBL" id="JAVBVO010000003">
    <property type="protein sequence ID" value="MDZ5758126.1"/>
    <property type="molecule type" value="Genomic_DNA"/>
</dbReference>
<dbReference type="Gene3D" id="3.40.50.10170">
    <property type="match status" value="1"/>
</dbReference>
<dbReference type="PANTHER" id="PTHR33434:SF8">
    <property type="entry name" value="DEGV DOMAIN-CONTAINING PROTEIN SPR1019"/>
    <property type="match status" value="1"/>
</dbReference>
<dbReference type="PROSITE" id="PS51482">
    <property type="entry name" value="DEGV"/>
    <property type="match status" value="1"/>
</dbReference>
<comment type="caution">
    <text evidence="2">The sequence shown here is derived from an EMBL/GenBank/DDBJ whole genome shotgun (WGS) entry which is preliminary data.</text>
</comment>
<sequence>MKNIKIVTDSTVQLSKEEIEKYDITIVPLTAMIDSTVYIDEKTITKEEFLEKMNAATELPKTSQPAIGSFVDTYRDLTADGSDVLSIHVTEVLSGTVQAAHQASNLIKGNVTVIDSKFIDRAMAFQVIAAAKMAQKGHSIAEISEKLDAIRSKTDLFICVVHLDNLIKGGRIGHTMGKISNFLNIKLMLRLTKDGLEPDTKGRGMRSMQKRVDKMIEDMKKTAGIKAIGITHIGLTPFTEELIANFKQQFPSAEYHIAYASPSIMTHAGKDAFSVMYLTH</sequence>
<name>A0AAW9JX98_CARML</name>
<reference evidence="2" key="1">
    <citation type="submission" date="2023-08" db="EMBL/GenBank/DDBJ databases">
        <title>Genomic characterization of piscicolin 126 produced by Carnobacterium maltaromaticum CM22 strain isolated from salmon (Salmo salar).</title>
        <authorList>
            <person name="Gonzalez-Gragera E."/>
            <person name="Garcia-Lopez J.D."/>
            <person name="Teso-Perez C."/>
            <person name="Gimenez-Hernandez I."/>
            <person name="Peralta-Sanchez J.M."/>
            <person name="Valdivia E."/>
            <person name="Montalban-Lopez M."/>
            <person name="Martin-Platero A.M."/>
            <person name="Banos A."/>
            <person name="Martinez-Bueno M."/>
        </authorList>
    </citation>
    <scope>NUCLEOTIDE SEQUENCE</scope>
    <source>
        <strain evidence="2">CM22</strain>
    </source>
</reference>
<dbReference type="InterPro" id="IPR043168">
    <property type="entry name" value="DegV_C"/>
</dbReference>